<dbReference type="Pfam" id="PF25984">
    <property type="entry name" value="BSH_YknX"/>
    <property type="match status" value="1"/>
</dbReference>
<proteinExistence type="predicted"/>
<sequence>MKGGDQLNSISKKKKIIGSILISFVIVLILIGVALYSVSSNKKKDTQSFHAITLKENDPLLFKGMAIPQKETKTYLDPTLGNLNELYVTEGQSIDIGTPLISYQDDKIQEQINEQARGIERVKTSIANTQERNGEAQKKKETAISNITTTKAMINQLEQSSEPEDLAKVQQYTQEIAKYEGIVEGQEAQIETLETALQDAQADLTERQAAVDQLQQKVTSNVTAEIAGQVHINEEGKVSSTIPLVTIVSPTILIQGQVSEYDYTKLAVGQAVNLNIPSTGDKISGKIEEVDSLPQRTGATDSVGTTSSNQVLYNFKVIPEHEIQYGYSVQIELPQNEINVPAKAVKNDKDELYVFVFQKGRVKKQDIKAIKKENFYVVQEGIVKGEKIIENPSKELKDNQEVAVDE</sequence>
<evidence type="ECO:0000256" key="1">
    <source>
        <dbReference type="ARBA" id="ARBA00004196"/>
    </source>
</evidence>
<dbReference type="Gene3D" id="1.10.287.1490">
    <property type="match status" value="1"/>
</dbReference>
<dbReference type="HOGENOM" id="CLU_018816_19_0_9"/>
<dbReference type="Proteomes" id="UP000000212">
    <property type="component" value="Chromosome"/>
</dbReference>
<name>K8E572_CARML</name>
<dbReference type="GO" id="GO:0030313">
    <property type="term" value="C:cell envelope"/>
    <property type="evidence" value="ECO:0007669"/>
    <property type="project" value="UniProtKB-SubCell"/>
</dbReference>
<dbReference type="InterPro" id="IPR050465">
    <property type="entry name" value="UPF0194_transport"/>
</dbReference>
<evidence type="ECO:0000256" key="4">
    <source>
        <dbReference type="SAM" id="Phobius"/>
    </source>
</evidence>
<feature type="coiled-coil region" evidence="3">
    <location>
        <begin position="119"/>
        <end position="217"/>
    </location>
</feature>
<dbReference type="Gene3D" id="2.40.30.170">
    <property type="match status" value="1"/>
</dbReference>
<evidence type="ECO:0000313" key="8">
    <source>
        <dbReference type="EMBL" id="CCO11780.2"/>
    </source>
</evidence>
<accession>K8E572</accession>
<dbReference type="Pfam" id="PF25990">
    <property type="entry name" value="Beta-barrel_YknX"/>
    <property type="match status" value="1"/>
</dbReference>
<dbReference type="AlphaFoldDB" id="K8E572"/>
<keyword evidence="4" id="KW-1133">Transmembrane helix</keyword>
<dbReference type="InterPro" id="IPR058636">
    <property type="entry name" value="Beta-barrel_YknX"/>
</dbReference>
<evidence type="ECO:0000259" key="5">
    <source>
        <dbReference type="Pfam" id="PF25984"/>
    </source>
</evidence>
<dbReference type="STRING" id="1234679.BN424_2340"/>
<dbReference type="InterPro" id="IPR058637">
    <property type="entry name" value="YknX-like_C"/>
</dbReference>
<dbReference type="PANTHER" id="PTHR32347">
    <property type="entry name" value="EFFLUX SYSTEM COMPONENT YKNX-RELATED"/>
    <property type="match status" value="1"/>
</dbReference>
<gene>
    <name evidence="8" type="primary">cclF</name>
    <name evidence="8" type="ORF">BN424_2340</name>
</gene>
<protein>
    <submittedName>
        <fullName evidence="8">CclF</fullName>
    </submittedName>
</protein>
<organism evidence="8 9">
    <name type="scientific">Carnobacterium maltaromaticum LMA28</name>
    <dbReference type="NCBI Taxonomy" id="1234679"/>
    <lineage>
        <taxon>Bacteria</taxon>
        <taxon>Bacillati</taxon>
        <taxon>Bacillota</taxon>
        <taxon>Bacilli</taxon>
        <taxon>Lactobacillales</taxon>
        <taxon>Carnobacteriaceae</taxon>
        <taxon>Carnobacterium</taxon>
    </lineage>
</organism>
<dbReference type="EMBL" id="HE999757">
    <property type="protein sequence ID" value="CCO11780.2"/>
    <property type="molecule type" value="Genomic_DNA"/>
</dbReference>
<feature type="domain" description="YknX-like C-terminal permuted SH3-like" evidence="6">
    <location>
        <begin position="338"/>
        <end position="404"/>
    </location>
</feature>
<dbReference type="InterPro" id="IPR058639">
    <property type="entry name" value="BSH_YknX-like"/>
</dbReference>
<reference evidence="9" key="1">
    <citation type="journal article" date="2013" name="Genome Announc.">
        <title>Complete Chromosome Sequence of Carnobacterium maltaromaticum LMA 28.</title>
        <authorList>
            <person name="Cailliez-Grimal C."/>
            <person name="Chaillou S."/>
            <person name="Anba-Mondoloni J."/>
            <person name="Loux V."/>
            <person name="Afzal M.I."/>
            <person name="Rahman A."/>
            <person name="Kergourlay G."/>
            <person name="Champomier-Verges M.C."/>
            <person name="Zagorec M."/>
            <person name="Dalgaard P."/>
            <person name="Leisner J.J."/>
            <person name="Prevost H."/>
            <person name="Revol-Junelles A.M."/>
            <person name="Borges F."/>
        </authorList>
    </citation>
    <scope>NUCLEOTIDE SEQUENCE</scope>
    <source>
        <strain evidence="9">LMA28</strain>
    </source>
</reference>
<evidence type="ECO:0000256" key="3">
    <source>
        <dbReference type="SAM" id="Coils"/>
    </source>
</evidence>
<feature type="domain" description="YknX-like barrel-sandwich hybrid" evidence="5">
    <location>
        <begin position="73"/>
        <end position="247"/>
    </location>
</feature>
<dbReference type="Pfam" id="PF25989">
    <property type="entry name" value="YknX_C"/>
    <property type="match status" value="1"/>
</dbReference>
<feature type="domain" description="YknX-like beta-barrel" evidence="7">
    <location>
        <begin position="254"/>
        <end position="332"/>
    </location>
</feature>
<dbReference type="Gene3D" id="2.40.420.20">
    <property type="match status" value="1"/>
</dbReference>
<keyword evidence="4" id="KW-0472">Membrane</keyword>
<comment type="subcellular location">
    <subcellularLocation>
        <location evidence="1">Cell envelope</location>
    </subcellularLocation>
</comment>
<evidence type="ECO:0000259" key="6">
    <source>
        <dbReference type="Pfam" id="PF25989"/>
    </source>
</evidence>
<evidence type="ECO:0000259" key="7">
    <source>
        <dbReference type="Pfam" id="PF25990"/>
    </source>
</evidence>
<evidence type="ECO:0000256" key="2">
    <source>
        <dbReference type="ARBA" id="ARBA00023054"/>
    </source>
</evidence>
<dbReference type="PANTHER" id="PTHR32347:SF14">
    <property type="entry name" value="EFFLUX SYSTEM COMPONENT YKNX-RELATED"/>
    <property type="match status" value="1"/>
</dbReference>
<evidence type="ECO:0000313" key="9">
    <source>
        <dbReference type="Proteomes" id="UP000000212"/>
    </source>
</evidence>
<feature type="transmembrane region" description="Helical" evidence="4">
    <location>
        <begin position="16"/>
        <end position="38"/>
    </location>
</feature>
<dbReference type="KEGG" id="cml:BN424_2340"/>
<keyword evidence="2 3" id="KW-0175">Coiled coil</keyword>
<keyword evidence="9" id="KW-1185">Reference proteome</keyword>
<keyword evidence="4" id="KW-0812">Transmembrane</keyword>
<dbReference type="eggNOG" id="COG0845">
    <property type="taxonomic scope" value="Bacteria"/>
</dbReference>